<evidence type="ECO:0000256" key="5">
    <source>
        <dbReference type="ARBA" id="ARBA00022840"/>
    </source>
</evidence>
<dbReference type="EMBL" id="JBHULR010000003">
    <property type="protein sequence ID" value="MFD2547327.1"/>
    <property type="molecule type" value="Genomic_DNA"/>
</dbReference>
<evidence type="ECO:0000256" key="2">
    <source>
        <dbReference type="ARBA" id="ARBA00022598"/>
    </source>
</evidence>
<comment type="caution">
    <text evidence="14">The sequence shown here is derived from an EMBL/GenBank/DDBJ whole genome shotgun (WGS) entry which is preliminary data.</text>
</comment>
<dbReference type="InterPro" id="IPR004101">
    <property type="entry name" value="Mur_ligase_C"/>
</dbReference>
<evidence type="ECO:0000256" key="4">
    <source>
        <dbReference type="ARBA" id="ARBA00022741"/>
    </source>
</evidence>
<gene>
    <name evidence="14" type="ORF">ACFSR5_06655</name>
</gene>
<dbReference type="InterPro" id="IPR036565">
    <property type="entry name" value="Mur-like_cat_sf"/>
</dbReference>
<dbReference type="GO" id="GO:0016874">
    <property type="term" value="F:ligase activity"/>
    <property type="evidence" value="ECO:0007669"/>
    <property type="project" value="UniProtKB-KW"/>
</dbReference>
<dbReference type="InterPro" id="IPR001608">
    <property type="entry name" value="Ala_racemase_N"/>
</dbReference>
<dbReference type="PRINTS" id="PR00992">
    <property type="entry name" value="ALARACEMASE"/>
</dbReference>
<dbReference type="PANTHER" id="PTHR43024:SF1">
    <property type="entry name" value="UDP-N-ACETYLMURAMOYL-TRIPEPTIDE--D-ALANYL-D-ALANINE LIGASE"/>
    <property type="match status" value="1"/>
</dbReference>
<feature type="binding site" evidence="12">
    <location>
        <position position="581"/>
    </location>
    <ligand>
        <name>substrate</name>
    </ligand>
</feature>
<dbReference type="EC" id="5.1.1.1" evidence="12"/>
<dbReference type="Pfam" id="PF01168">
    <property type="entry name" value="Ala_racemase_N"/>
    <property type="match status" value="1"/>
</dbReference>
<dbReference type="RefSeq" id="WP_380901974.1">
    <property type="nucleotide sequence ID" value="NZ_JBHUEG010000007.1"/>
</dbReference>
<dbReference type="InterPro" id="IPR029066">
    <property type="entry name" value="PLP-binding_barrel"/>
</dbReference>
<dbReference type="Pfam" id="PF00842">
    <property type="entry name" value="Ala_racemase_C"/>
    <property type="match status" value="1"/>
</dbReference>
<sequence length="809" mass="91126">MYTISAILSHVHAEASTIFDATLPIYELEYDSRKIRNGAHSLFFALKNVRDGHEFIDDAYHKGVRSFVVSRVDIDKSRYAQTNFIEVKDVLLALQELAAFHRRQFKKPVIGITGSNGKTVVKEWLTQLLQDDKRIYQSPKSYNSQLGVALALWNLSDDYDCAIIEAGISLPGEMALLERMIRPDIGVFTNIGLAHASGFSSKAVKLREKLELFKHCTDVIFNSSYALDDKLVPTMRTFRYGARAEDDVRVLRMEENGRGSTQIQLAFQNEIATFSVPFQDKASLENVLLCITVLLYFGYPLDTISLKLRKLKSLDMRLQLKKGKNNSSIIDDTYSNDLASLQIALDFLYQQQQHKKKTLILSDMEGLDEKLRNKLGTLMERQLLDRVILVGSGLSFLKAHIHAPVQLFESTEDLLAGLKDTTFENESILVKGSRAFHLEDVSQFLSAKSHETVLEINLKALEHNLQVYRSLLPVGVKMMAMVKAFSYGSGSYEVANLLQFNKVDYLTVAFADEGVELRQHGIELPIMVLSPDEQAFDLLIANRLEPEIYSFRILHAFLEFLADKRIKGFPIHIKIDTGMHRLGFLPEELDELTTILQQVRSVHVKSVLSHLVASGSEEHRAFTEDQIRRFAAGADRLETQLGYKFLRHIANTSAIVHWPGAYMDMVRLGIGLYGVDMDGRLALDAVSQLKTTITQIKRLPAGATVGYDRKGVLFRESRIATVKIGYADGYSRRFGNGVGEMQVNGQLVKTVGSICMDMCMLDVTDIIAHEEDEVVVFPDLRKAANAIGTIPYELLVNISSRVKRVYFYG</sequence>
<evidence type="ECO:0000256" key="12">
    <source>
        <dbReference type="HAMAP-Rule" id="MF_01201"/>
    </source>
</evidence>
<keyword evidence="11" id="KW-0961">Cell wall biogenesis/degradation</keyword>
<feature type="modified residue" description="N6-(pyridoxal phosphate)lysine" evidence="12">
    <location>
        <position position="483"/>
    </location>
</feature>
<comment type="similarity">
    <text evidence="12">Belongs to the alanine racemase family.</text>
</comment>
<evidence type="ECO:0000256" key="11">
    <source>
        <dbReference type="ARBA" id="ARBA00023316"/>
    </source>
</evidence>
<protein>
    <recommendedName>
        <fullName evidence="12">Alanine racemase</fullName>
        <ecNumber evidence="12">5.1.1.1</ecNumber>
    </recommendedName>
</protein>
<dbReference type="Proteomes" id="UP001597545">
    <property type="component" value="Unassembled WGS sequence"/>
</dbReference>
<proteinExistence type="inferred from homology"/>
<comment type="catalytic activity">
    <reaction evidence="12">
        <text>L-alanine = D-alanine</text>
        <dbReference type="Rhea" id="RHEA:20249"/>
        <dbReference type="ChEBI" id="CHEBI:57416"/>
        <dbReference type="ChEBI" id="CHEBI:57972"/>
        <dbReference type="EC" id="5.1.1.1"/>
    </reaction>
</comment>
<dbReference type="SUPFAM" id="SSF53623">
    <property type="entry name" value="MurD-like peptide ligases, catalytic domain"/>
    <property type="match status" value="1"/>
</dbReference>
<feature type="active site" description="Proton acceptor; specific for D-alanine" evidence="12">
    <location>
        <position position="483"/>
    </location>
</feature>
<dbReference type="InterPro" id="IPR013221">
    <property type="entry name" value="Mur_ligase_cen"/>
</dbReference>
<dbReference type="Gene3D" id="3.90.190.20">
    <property type="entry name" value="Mur ligase, C-terminal domain"/>
    <property type="match status" value="1"/>
</dbReference>
<dbReference type="SUPFAM" id="SSF50621">
    <property type="entry name" value="Alanine racemase C-terminal domain-like"/>
    <property type="match status" value="1"/>
</dbReference>
<evidence type="ECO:0000259" key="13">
    <source>
        <dbReference type="SMART" id="SM01005"/>
    </source>
</evidence>
<evidence type="ECO:0000313" key="14">
    <source>
        <dbReference type="EMBL" id="MFD2547327.1"/>
    </source>
</evidence>
<keyword evidence="15" id="KW-1185">Reference proteome</keyword>
<keyword evidence="4" id="KW-0547">Nucleotide-binding</keyword>
<dbReference type="SUPFAM" id="SSF53244">
    <property type="entry name" value="MurD-like peptide ligases, peptide-binding domain"/>
    <property type="match status" value="1"/>
</dbReference>
<dbReference type="HAMAP" id="MF_01201">
    <property type="entry name" value="Ala_racemase"/>
    <property type="match status" value="1"/>
</dbReference>
<dbReference type="InterPro" id="IPR051046">
    <property type="entry name" value="MurCDEF_CellWall_CoF430Synth"/>
</dbReference>
<dbReference type="Gene3D" id="3.20.20.10">
    <property type="entry name" value="Alanine racemase"/>
    <property type="match status" value="1"/>
</dbReference>
<reference evidence="15" key="1">
    <citation type="journal article" date="2019" name="Int. J. Syst. Evol. Microbiol.">
        <title>The Global Catalogue of Microorganisms (GCM) 10K type strain sequencing project: providing services to taxonomists for standard genome sequencing and annotation.</title>
        <authorList>
            <consortium name="The Broad Institute Genomics Platform"/>
            <consortium name="The Broad Institute Genome Sequencing Center for Infectious Disease"/>
            <person name="Wu L."/>
            <person name="Ma J."/>
        </authorList>
    </citation>
    <scope>NUCLEOTIDE SEQUENCE [LARGE SCALE GENOMIC DNA]</scope>
    <source>
        <strain evidence="15">KCTC 42662</strain>
    </source>
</reference>
<dbReference type="InterPro" id="IPR009006">
    <property type="entry name" value="Ala_racemase/Decarboxylase_C"/>
</dbReference>
<comment type="function">
    <text evidence="12">Catalyzes the interconversion of L-alanine and D-alanine. May also act on other amino acids.</text>
</comment>
<comment type="pathway">
    <text evidence="12">Amino-acid biosynthesis; D-alanine biosynthesis; D-alanine from L-alanine: step 1/1.</text>
</comment>
<keyword evidence="5" id="KW-0067">ATP-binding</keyword>
<dbReference type="NCBIfam" id="NF008897">
    <property type="entry name" value="PRK11930.1"/>
    <property type="match status" value="1"/>
</dbReference>
<dbReference type="PANTHER" id="PTHR43024">
    <property type="entry name" value="UDP-N-ACETYLMURAMOYL-TRIPEPTIDE--D-ALANYL-D-ALANINE LIGASE"/>
    <property type="match status" value="1"/>
</dbReference>
<evidence type="ECO:0000256" key="8">
    <source>
        <dbReference type="ARBA" id="ARBA00022984"/>
    </source>
</evidence>
<evidence type="ECO:0000313" key="15">
    <source>
        <dbReference type="Proteomes" id="UP001597545"/>
    </source>
</evidence>
<keyword evidence="3" id="KW-0132">Cell division</keyword>
<dbReference type="InterPro" id="IPR000713">
    <property type="entry name" value="Mur_ligase_N"/>
</dbReference>
<comment type="cofactor">
    <cofactor evidence="1 12">
        <name>pyridoxal 5'-phosphate</name>
        <dbReference type="ChEBI" id="CHEBI:597326"/>
    </cofactor>
</comment>
<name>A0ABW5KF31_9SPHI</name>
<keyword evidence="6 12" id="KW-0663">Pyridoxal phosphate</keyword>
<dbReference type="InterPro" id="IPR000821">
    <property type="entry name" value="Ala_racemase"/>
</dbReference>
<feature type="binding site" evidence="12">
    <location>
        <position position="756"/>
    </location>
    <ligand>
        <name>substrate</name>
    </ligand>
</feature>
<dbReference type="Pfam" id="PF01225">
    <property type="entry name" value="Mur_ligase"/>
    <property type="match status" value="1"/>
</dbReference>
<evidence type="ECO:0000256" key="3">
    <source>
        <dbReference type="ARBA" id="ARBA00022618"/>
    </source>
</evidence>
<dbReference type="SMART" id="SM01005">
    <property type="entry name" value="Ala_racemase_C"/>
    <property type="match status" value="1"/>
</dbReference>
<dbReference type="InterPro" id="IPR036615">
    <property type="entry name" value="Mur_ligase_C_dom_sf"/>
</dbReference>
<keyword evidence="10" id="KW-0131">Cell cycle</keyword>
<dbReference type="Gene3D" id="2.40.37.10">
    <property type="entry name" value="Lyase, Ornithine Decarboxylase, Chain A, domain 1"/>
    <property type="match status" value="1"/>
</dbReference>
<keyword evidence="8" id="KW-0573">Peptidoglycan synthesis</keyword>
<accession>A0ABW5KF31</accession>
<evidence type="ECO:0000256" key="10">
    <source>
        <dbReference type="ARBA" id="ARBA00023306"/>
    </source>
</evidence>
<keyword evidence="9 12" id="KW-0413">Isomerase</keyword>
<dbReference type="InterPro" id="IPR035911">
    <property type="entry name" value="MurE/MurF_N"/>
</dbReference>
<organism evidence="14 15">
    <name type="scientific">Sphingobacterium suaedae</name>
    <dbReference type="NCBI Taxonomy" id="1686402"/>
    <lineage>
        <taxon>Bacteria</taxon>
        <taxon>Pseudomonadati</taxon>
        <taxon>Bacteroidota</taxon>
        <taxon>Sphingobacteriia</taxon>
        <taxon>Sphingobacteriales</taxon>
        <taxon>Sphingobacteriaceae</taxon>
        <taxon>Sphingobacterium</taxon>
    </lineage>
</organism>
<dbReference type="CDD" id="cd00430">
    <property type="entry name" value="PLPDE_III_AR"/>
    <property type="match status" value="1"/>
</dbReference>
<evidence type="ECO:0000256" key="6">
    <source>
        <dbReference type="ARBA" id="ARBA00022898"/>
    </source>
</evidence>
<keyword evidence="2 14" id="KW-0436">Ligase</keyword>
<dbReference type="InterPro" id="IPR011079">
    <property type="entry name" value="Ala_racemase_C"/>
</dbReference>
<feature type="active site" description="Proton acceptor; specific for L-alanine" evidence="12">
    <location>
        <position position="707"/>
    </location>
</feature>
<dbReference type="SUPFAM" id="SSF63418">
    <property type="entry name" value="MurE/MurF N-terminal domain"/>
    <property type="match status" value="1"/>
</dbReference>
<evidence type="ECO:0000256" key="9">
    <source>
        <dbReference type="ARBA" id="ARBA00023235"/>
    </source>
</evidence>
<dbReference type="Pfam" id="PF02875">
    <property type="entry name" value="Mur_ligase_C"/>
    <property type="match status" value="1"/>
</dbReference>
<evidence type="ECO:0000256" key="7">
    <source>
        <dbReference type="ARBA" id="ARBA00022960"/>
    </source>
</evidence>
<keyword evidence="7" id="KW-0133">Cell shape</keyword>
<dbReference type="NCBIfam" id="TIGR00492">
    <property type="entry name" value="alr"/>
    <property type="match status" value="1"/>
</dbReference>
<dbReference type="Gene3D" id="3.40.1390.10">
    <property type="entry name" value="MurE/MurF, N-terminal domain"/>
    <property type="match status" value="1"/>
</dbReference>
<evidence type="ECO:0000256" key="1">
    <source>
        <dbReference type="ARBA" id="ARBA00001933"/>
    </source>
</evidence>
<feature type="domain" description="Alanine racemase C-terminal" evidence="13">
    <location>
        <begin position="686"/>
        <end position="807"/>
    </location>
</feature>
<dbReference type="SUPFAM" id="SSF51419">
    <property type="entry name" value="PLP-binding barrel"/>
    <property type="match status" value="1"/>
</dbReference>
<dbReference type="Pfam" id="PF08245">
    <property type="entry name" value="Mur_ligase_M"/>
    <property type="match status" value="1"/>
</dbReference>
<dbReference type="Gene3D" id="3.40.1190.10">
    <property type="entry name" value="Mur-like, catalytic domain"/>
    <property type="match status" value="1"/>
</dbReference>